<dbReference type="AlphaFoldDB" id="A0A9E7EH19"/>
<dbReference type="InterPro" id="IPR001841">
    <property type="entry name" value="Znf_RING"/>
</dbReference>
<proteinExistence type="predicted"/>
<name>A0A9E7EH19_9LILI</name>
<organism evidence="7 8">
    <name type="scientific">Musa troglodytarum</name>
    <name type="common">fe'i banana</name>
    <dbReference type="NCBI Taxonomy" id="320322"/>
    <lineage>
        <taxon>Eukaryota</taxon>
        <taxon>Viridiplantae</taxon>
        <taxon>Streptophyta</taxon>
        <taxon>Embryophyta</taxon>
        <taxon>Tracheophyta</taxon>
        <taxon>Spermatophyta</taxon>
        <taxon>Magnoliopsida</taxon>
        <taxon>Liliopsida</taxon>
        <taxon>Zingiberales</taxon>
        <taxon>Musaceae</taxon>
        <taxon>Musa</taxon>
    </lineage>
</organism>
<dbReference type="PANTHER" id="PTHR45798">
    <property type="entry name" value="RING-H2 FINGER PROTEIN ATL61-RELATED-RELATED"/>
    <property type="match status" value="1"/>
</dbReference>
<feature type="region of interest" description="Disordered" evidence="4">
    <location>
        <begin position="240"/>
        <end position="262"/>
    </location>
</feature>
<dbReference type="Proteomes" id="UP001055439">
    <property type="component" value="Chromosome 1"/>
</dbReference>
<reference evidence="7" key="1">
    <citation type="submission" date="2022-05" db="EMBL/GenBank/DDBJ databases">
        <title>The Musa troglodytarum L. genome provides insights into the mechanism of non-climacteric behaviour and enrichment of carotenoids.</title>
        <authorList>
            <person name="Wang J."/>
        </authorList>
    </citation>
    <scope>NUCLEOTIDE SEQUENCE</scope>
    <source>
        <tissue evidence="7">Leaf</tissue>
    </source>
</reference>
<evidence type="ECO:0000313" key="7">
    <source>
        <dbReference type="EMBL" id="URD76823.1"/>
    </source>
</evidence>
<feature type="chain" id="PRO_5039656982" evidence="5">
    <location>
        <begin position="18"/>
        <end position="262"/>
    </location>
</feature>
<feature type="compositionally biased region" description="Acidic residues" evidence="4">
    <location>
        <begin position="240"/>
        <end position="251"/>
    </location>
</feature>
<dbReference type="SMART" id="SM00184">
    <property type="entry name" value="RING"/>
    <property type="match status" value="2"/>
</dbReference>
<evidence type="ECO:0000259" key="6">
    <source>
        <dbReference type="SMART" id="SM00184"/>
    </source>
</evidence>
<dbReference type="Gene3D" id="3.30.40.10">
    <property type="entry name" value="Zinc/RING finger domain, C3HC4 (zinc finger)"/>
    <property type="match status" value="2"/>
</dbReference>
<evidence type="ECO:0000256" key="1">
    <source>
        <dbReference type="ARBA" id="ARBA00022723"/>
    </source>
</evidence>
<sequence>MAAVMFLLLAIVRYCDTRQWGSVVVSFLDKIPHGIYVVPSSPSLLPSTSDDIPEHQLDHCVICMEEYAGGERLWVMPACKHVFHEACIEQWLLKPALTCPICRGRVIHAEAATAGSDGDDDNNIETPFLFVAAVIVIVMSICDCYDTRQWRSKVASLLNKIPHGIYVVPSSPSRLPSTSDDVPEHQLHHCVICMEEYAGGEQLWVMPACKHVFHEACIKQWLLKPAFTCPICRDRVIESSDDDNDDNDNDNNIETPLLVGTY</sequence>
<protein>
    <submittedName>
        <fullName evidence="7">Zinc finger, C3HC4 type (RING finger)</fullName>
    </submittedName>
</protein>
<feature type="domain" description="RING-type" evidence="6">
    <location>
        <begin position="190"/>
        <end position="232"/>
    </location>
</feature>
<keyword evidence="2" id="KW-0863">Zinc-finger</keyword>
<keyword evidence="8" id="KW-1185">Reference proteome</keyword>
<accession>A0A9E7EH19</accession>
<dbReference type="InterPro" id="IPR013083">
    <property type="entry name" value="Znf_RING/FYVE/PHD"/>
</dbReference>
<evidence type="ECO:0000256" key="5">
    <source>
        <dbReference type="SAM" id="SignalP"/>
    </source>
</evidence>
<evidence type="ECO:0000256" key="3">
    <source>
        <dbReference type="ARBA" id="ARBA00022833"/>
    </source>
</evidence>
<keyword evidence="5" id="KW-0732">Signal</keyword>
<feature type="signal peptide" evidence="5">
    <location>
        <begin position="1"/>
        <end position="17"/>
    </location>
</feature>
<keyword evidence="1" id="KW-0479">Metal-binding</keyword>
<gene>
    <name evidence="7" type="ORF">MUK42_08416</name>
</gene>
<dbReference type="EMBL" id="CP097502">
    <property type="protein sequence ID" value="URD76823.1"/>
    <property type="molecule type" value="Genomic_DNA"/>
</dbReference>
<dbReference type="InterPro" id="IPR052788">
    <property type="entry name" value="RING-type_E3_ligase_ATL"/>
</dbReference>
<dbReference type="PANTHER" id="PTHR45798:SF97">
    <property type="entry name" value="ALCOHOL-SENSITIVE RING FINGER PROTEIN 1"/>
    <property type="match status" value="1"/>
</dbReference>
<dbReference type="OrthoDB" id="626303at2759"/>
<dbReference type="Pfam" id="PF13639">
    <property type="entry name" value="zf-RING_2"/>
    <property type="match status" value="2"/>
</dbReference>
<evidence type="ECO:0000256" key="4">
    <source>
        <dbReference type="SAM" id="MobiDB-lite"/>
    </source>
</evidence>
<dbReference type="GO" id="GO:0008270">
    <property type="term" value="F:zinc ion binding"/>
    <property type="evidence" value="ECO:0007669"/>
    <property type="project" value="UniProtKB-KW"/>
</dbReference>
<feature type="domain" description="RING-type" evidence="6">
    <location>
        <begin position="60"/>
        <end position="102"/>
    </location>
</feature>
<keyword evidence="3" id="KW-0862">Zinc</keyword>
<dbReference type="SUPFAM" id="SSF57850">
    <property type="entry name" value="RING/U-box"/>
    <property type="match status" value="2"/>
</dbReference>
<evidence type="ECO:0000256" key="2">
    <source>
        <dbReference type="ARBA" id="ARBA00022771"/>
    </source>
</evidence>
<evidence type="ECO:0000313" key="8">
    <source>
        <dbReference type="Proteomes" id="UP001055439"/>
    </source>
</evidence>